<sequence length="71" mass="7731">MDWMVWAGTAISLAGLAGLVWCILRVWRARKADLSDEELRDVVRGVVPINMGALFASVIGLMMVVLGIFLG</sequence>
<dbReference type="RefSeq" id="WP_271432913.1">
    <property type="nucleotide sequence ID" value="NZ_JAQIOY010000003.1"/>
</dbReference>
<organism evidence="2 3">
    <name type="scientific">Thalassococcus lentus</name>
    <dbReference type="NCBI Taxonomy" id="1210524"/>
    <lineage>
        <taxon>Bacteria</taxon>
        <taxon>Pseudomonadati</taxon>
        <taxon>Pseudomonadota</taxon>
        <taxon>Alphaproteobacteria</taxon>
        <taxon>Rhodobacterales</taxon>
        <taxon>Roseobacteraceae</taxon>
        <taxon>Thalassococcus</taxon>
    </lineage>
</organism>
<dbReference type="EMBL" id="JAQIOY010000003">
    <property type="protein sequence ID" value="MDA7425581.1"/>
    <property type="molecule type" value="Genomic_DNA"/>
</dbReference>
<evidence type="ECO:0000313" key="3">
    <source>
        <dbReference type="Proteomes" id="UP001210720"/>
    </source>
</evidence>
<proteinExistence type="predicted"/>
<accession>A0ABT4XUI2</accession>
<keyword evidence="1" id="KW-0812">Transmembrane</keyword>
<feature type="transmembrane region" description="Helical" evidence="1">
    <location>
        <begin position="47"/>
        <end position="70"/>
    </location>
</feature>
<evidence type="ECO:0000313" key="2">
    <source>
        <dbReference type="EMBL" id="MDA7425581.1"/>
    </source>
</evidence>
<keyword evidence="1" id="KW-1133">Transmembrane helix</keyword>
<comment type="caution">
    <text evidence="2">The sequence shown here is derived from an EMBL/GenBank/DDBJ whole genome shotgun (WGS) entry which is preliminary data.</text>
</comment>
<feature type="transmembrane region" description="Helical" evidence="1">
    <location>
        <begin position="6"/>
        <end position="27"/>
    </location>
</feature>
<reference evidence="2 3" key="1">
    <citation type="submission" date="2023-01" db="EMBL/GenBank/DDBJ databases">
        <title>Thalassococcus onchidii sp. nov., isolated from a marine invertebrate from the South China Sea.</title>
        <authorList>
            <person name="Xu S."/>
            <person name="Liu Z."/>
            <person name="Xu Y."/>
        </authorList>
    </citation>
    <scope>NUCLEOTIDE SEQUENCE [LARGE SCALE GENOMIC DNA]</scope>
    <source>
        <strain evidence="2 3">KCTC 32084</strain>
    </source>
</reference>
<keyword evidence="3" id="KW-1185">Reference proteome</keyword>
<name>A0ABT4XUI2_9RHOB</name>
<evidence type="ECO:0000256" key="1">
    <source>
        <dbReference type="SAM" id="Phobius"/>
    </source>
</evidence>
<dbReference type="Proteomes" id="UP001210720">
    <property type="component" value="Unassembled WGS sequence"/>
</dbReference>
<protein>
    <submittedName>
        <fullName evidence="2">Uncharacterized protein</fullName>
    </submittedName>
</protein>
<gene>
    <name evidence="2" type="ORF">PFY00_12660</name>
</gene>
<keyword evidence="1" id="KW-0472">Membrane</keyword>